<keyword evidence="8 15" id="KW-0285">Flavoprotein</keyword>
<evidence type="ECO:0000256" key="1">
    <source>
        <dbReference type="ARBA" id="ARBA00003125"/>
    </source>
</evidence>
<evidence type="ECO:0000259" key="16">
    <source>
        <dbReference type="Pfam" id="PF01180"/>
    </source>
</evidence>
<dbReference type="InterPro" id="IPR013785">
    <property type="entry name" value="Aldolase_TIM"/>
</dbReference>
<evidence type="ECO:0000256" key="12">
    <source>
        <dbReference type="ARBA" id="ARBA00023136"/>
    </source>
</evidence>
<dbReference type="PROSITE" id="PS00912">
    <property type="entry name" value="DHODEHASE_2"/>
    <property type="match status" value="1"/>
</dbReference>
<dbReference type="CDD" id="cd04738">
    <property type="entry name" value="DHOD_2_like"/>
    <property type="match status" value="1"/>
</dbReference>
<dbReference type="GO" id="GO:0106430">
    <property type="term" value="F:dihydroorotate dehydrogenase (quinone) activity"/>
    <property type="evidence" value="ECO:0007669"/>
    <property type="project" value="UniProtKB-EC"/>
</dbReference>
<comment type="catalytic activity">
    <reaction evidence="13 15">
        <text>(S)-dihydroorotate + a quinone = orotate + a quinol</text>
        <dbReference type="Rhea" id="RHEA:30187"/>
        <dbReference type="ChEBI" id="CHEBI:24646"/>
        <dbReference type="ChEBI" id="CHEBI:30839"/>
        <dbReference type="ChEBI" id="CHEBI:30864"/>
        <dbReference type="ChEBI" id="CHEBI:132124"/>
        <dbReference type="EC" id="1.3.5.2"/>
    </reaction>
</comment>
<feature type="binding site" evidence="15">
    <location>
        <position position="294"/>
    </location>
    <ligand>
        <name>FMN</name>
        <dbReference type="ChEBI" id="CHEBI:58210"/>
    </ligand>
</feature>
<dbReference type="NCBIfam" id="NF003645">
    <property type="entry name" value="PRK05286.1-2"/>
    <property type="match status" value="1"/>
</dbReference>
<comment type="pathway">
    <text evidence="5 15">Pyrimidine metabolism; UMP biosynthesis via de novo pathway; orotate from (S)-dihydroorotate (quinone route): step 1/1.</text>
</comment>
<feature type="binding site" evidence="15">
    <location>
        <position position="173"/>
    </location>
    <ligand>
        <name>substrate</name>
    </ligand>
</feature>
<evidence type="ECO:0000256" key="9">
    <source>
        <dbReference type="ARBA" id="ARBA00022643"/>
    </source>
</evidence>
<comment type="subunit">
    <text evidence="7">Heterotetramer of 2 PyrK and 2 PyrD type B subunits.</text>
</comment>
<feature type="binding site" evidence="15">
    <location>
        <begin position="244"/>
        <end position="245"/>
    </location>
    <ligand>
        <name>substrate</name>
    </ligand>
</feature>
<dbReference type="InterPro" id="IPR012135">
    <property type="entry name" value="Dihydroorotate_DH_1_2"/>
</dbReference>
<dbReference type="PANTHER" id="PTHR48109">
    <property type="entry name" value="DIHYDROOROTATE DEHYDROGENASE (QUINONE), MITOCHONDRIAL-RELATED"/>
    <property type="match status" value="1"/>
</dbReference>
<evidence type="ECO:0000256" key="7">
    <source>
        <dbReference type="ARBA" id="ARBA00011669"/>
    </source>
</evidence>
<feature type="binding site" evidence="15">
    <location>
        <position position="178"/>
    </location>
    <ligand>
        <name>substrate</name>
    </ligand>
</feature>
<evidence type="ECO:0000256" key="14">
    <source>
        <dbReference type="ARBA" id="ARBA00048996"/>
    </source>
</evidence>
<evidence type="ECO:0000256" key="8">
    <source>
        <dbReference type="ARBA" id="ARBA00022630"/>
    </source>
</evidence>
<keyword evidence="12 15" id="KW-0472">Membrane</keyword>
<evidence type="ECO:0000256" key="11">
    <source>
        <dbReference type="ARBA" id="ARBA00023002"/>
    </source>
</evidence>
<evidence type="ECO:0000256" key="15">
    <source>
        <dbReference type="HAMAP-Rule" id="MF_00225"/>
    </source>
</evidence>
<comment type="subcellular location">
    <subcellularLocation>
        <location evidence="15">Cell membrane</location>
        <topology evidence="15">Peripheral membrane protein</topology>
    </subcellularLocation>
    <subcellularLocation>
        <location evidence="3">Membrane</location>
    </subcellularLocation>
</comment>
<dbReference type="Gene3D" id="3.20.20.70">
    <property type="entry name" value="Aldolase class I"/>
    <property type="match status" value="1"/>
</dbReference>
<feature type="binding site" evidence="15">
    <location>
        <position position="243"/>
    </location>
    <ligand>
        <name>FMN</name>
        <dbReference type="ChEBI" id="CHEBI:58210"/>
    </ligand>
</feature>
<dbReference type="NCBIfam" id="TIGR01036">
    <property type="entry name" value="pyrD_sub2"/>
    <property type="match status" value="1"/>
</dbReference>
<dbReference type="PROSITE" id="PS00911">
    <property type="entry name" value="DHODEHASE_1"/>
    <property type="match status" value="1"/>
</dbReference>
<dbReference type="EC" id="1.3.5.2" evidence="15"/>
<dbReference type="RefSeq" id="WP_268004747.1">
    <property type="nucleotide sequence ID" value="NZ_BSUT01000001.1"/>
</dbReference>
<reference evidence="17" key="1">
    <citation type="submission" date="2022-08" db="EMBL/GenBank/DDBJ databases">
        <title>Alicyclobacillus fastidiosus DSM 17978, complete genome.</title>
        <authorList>
            <person name="Wang Q."/>
            <person name="Cai R."/>
            <person name="Wang Z."/>
        </authorList>
    </citation>
    <scope>NUCLEOTIDE SEQUENCE</scope>
    <source>
        <strain evidence="17">DSM 17978</strain>
    </source>
</reference>
<feature type="binding site" evidence="15">
    <location>
        <position position="265"/>
    </location>
    <ligand>
        <name>FMN</name>
        <dbReference type="ChEBI" id="CHEBI:58210"/>
    </ligand>
</feature>
<comment type="function">
    <text evidence="2">Catalyzes the conversion of dihydroorotate to orotate with NAD(+) as electron acceptor.</text>
</comment>
<dbReference type="PIRSF" id="PIRSF000164">
    <property type="entry name" value="DHO_oxidase"/>
    <property type="match status" value="1"/>
</dbReference>
<keyword evidence="15" id="KW-1003">Cell membrane</keyword>
<feature type="binding site" evidence="15">
    <location>
        <position position="173"/>
    </location>
    <ligand>
        <name>FMN</name>
        <dbReference type="ChEBI" id="CHEBI:58210"/>
    </ligand>
</feature>
<dbReference type="PANTHER" id="PTHR48109:SF4">
    <property type="entry name" value="DIHYDROOROTATE DEHYDROGENASE (QUINONE), MITOCHONDRIAL"/>
    <property type="match status" value="1"/>
</dbReference>
<dbReference type="NCBIfam" id="NF003652">
    <property type="entry name" value="PRK05286.2-5"/>
    <property type="match status" value="1"/>
</dbReference>
<comment type="cofactor">
    <cofactor evidence="15">
        <name>FMN</name>
        <dbReference type="ChEBI" id="CHEBI:58210"/>
    </cofactor>
    <text evidence="15">Binds 1 FMN per subunit.</text>
</comment>
<keyword evidence="9 15" id="KW-0288">FMN</keyword>
<dbReference type="InterPro" id="IPR005720">
    <property type="entry name" value="Dihydroorotate_DH_cat"/>
</dbReference>
<comment type="similarity">
    <text evidence="6 15">Belongs to the dihydroorotate dehydrogenase family. Type 2 subfamily.</text>
</comment>
<feature type="binding site" evidence="15">
    <location>
        <position position="66"/>
    </location>
    <ligand>
        <name>substrate</name>
    </ligand>
</feature>
<proteinExistence type="inferred from homology"/>
<comment type="pathway">
    <text evidence="4">Pyrimidine metabolism; UMP biosynthesis via de novo pathway; orotate from (S)-dihydroorotate (NAD(+) route): step 1/1.</text>
</comment>
<feature type="binding site" evidence="15">
    <location>
        <begin position="111"/>
        <end position="115"/>
    </location>
    <ligand>
        <name>substrate</name>
    </ligand>
</feature>
<dbReference type="InterPro" id="IPR050074">
    <property type="entry name" value="DHO_dehydrogenase"/>
</dbReference>
<evidence type="ECO:0000256" key="6">
    <source>
        <dbReference type="ARBA" id="ARBA00005359"/>
    </source>
</evidence>
<feature type="domain" description="Dihydroorotate dehydrogenase catalytic" evidence="16">
    <location>
        <begin position="45"/>
        <end position="337"/>
    </location>
</feature>
<evidence type="ECO:0000256" key="5">
    <source>
        <dbReference type="ARBA" id="ARBA00005161"/>
    </source>
</evidence>
<evidence type="ECO:0000256" key="2">
    <source>
        <dbReference type="ARBA" id="ARBA00003616"/>
    </source>
</evidence>
<keyword evidence="18" id="KW-1185">Reference proteome</keyword>
<dbReference type="SUPFAM" id="SSF51395">
    <property type="entry name" value="FMN-linked oxidoreductases"/>
    <property type="match status" value="1"/>
</dbReference>
<gene>
    <name evidence="15" type="primary">pyrD</name>
    <name evidence="17" type="ORF">NZD89_21530</name>
</gene>
<feature type="active site" description="Nucleophile" evidence="15">
    <location>
        <position position="176"/>
    </location>
</feature>
<evidence type="ECO:0000256" key="10">
    <source>
        <dbReference type="ARBA" id="ARBA00022975"/>
    </source>
</evidence>
<dbReference type="InterPro" id="IPR005719">
    <property type="entry name" value="Dihydroorotate_DH_2"/>
</dbReference>
<organism evidence="17 18">
    <name type="scientific">Alicyclobacillus fastidiosus</name>
    <dbReference type="NCBI Taxonomy" id="392011"/>
    <lineage>
        <taxon>Bacteria</taxon>
        <taxon>Bacillati</taxon>
        <taxon>Bacillota</taxon>
        <taxon>Bacilli</taxon>
        <taxon>Bacillales</taxon>
        <taxon>Alicyclobacillaceae</taxon>
        <taxon>Alicyclobacillus</taxon>
    </lineage>
</organism>
<keyword evidence="10 15" id="KW-0665">Pyrimidine biosynthesis</keyword>
<dbReference type="Pfam" id="PF01180">
    <property type="entry name" value="DHO_dh"/>
    <property type="match status" value="1"/>
</dbReference>
<protein>
    <recommendedName>
        <fullName evidence="15">Dihydroorotate dehydrogenase (quinone)</fullName>
        <ecNumber evidence="15">1.3.5.2</ecNumber>
    </recommendedName>
    <alternativeName>
        <fullName evidence="15">DHOdehase</fullName>
        <shortName evidence="15">DHOD</shortName>
        <shortName evidence="15">DHODase</shortName>
    </alternativeName>
    <alternativeName>
        <fullName evidence="15">Dihydroorotate oxidase</fullName>
    </alternativeName>
</protein>
<feature type="binding site" evidence="15">
    <location>
        <begin position="62"/>
        <end position="66"/>
    </location>
    <ligand>
        <name>FMN</name>
        <dbReference type="ChEBI" id="CHEBI:58210"/>
    </ligand>
</feature>
<feature type="binding site" evidence="15">
    <location>
        <position position="140"/>
    </location>
    <ligand>
        <name>FMN</name>
        <dbReference type="ChEBI" id="CHEBI:58210"/>
    </ligand>
</feature>
<dbReference type="HAMAP" id="MF_00225">
    <property type="entry name" value="DHO_dh_type2"/>
    <property type="match status" value="1"/>
</dbReference>
<evidence type="ECO:0000256" key="4">
    <source>
        <dbReference type="ARBA" id="ARBA00004715"/>
    </source>
</evidence>
<evidence type="ECO:0000256" key="13">
    <source>
        <dbReference type="ARBA" id="ARBA00048639"/>
    </source>
</evidence>
<evidence type="ECO:0000313" key="17">
    <source>
        <dbReference type="EMBL" id="WAH40848.1"/>
    </source>
</evidence>
<feature type="binding site" evidence="15">
    <location>
        <position position="212"/>
    </location>
    <ligand>
        <name>FMN</name>
        <dbReference type="ChEBI" id="CHEBI:58210"/>
    </ligand>
</feature>
<evidence type="ECO:0000256" key="3">
    <source>
        <dbReference type="ARBA" id="ARBA00004370"/>
    </source>
</evidence>
<evidence type="ECO:0000313" key="18">
    <source>
        <dbReference type="Proteomes" id="UP001164761"/>
    </source>
</evidence>
<sequence length="355" mass="38494">MYRTLRSVLFQLDPERAHHIVLDNLGRWPQLAKLAVRPWEADKILTTTVLGMTVPHPIGLAAGLDKDAVAVPGLFHCGFSSVEVGTVTPVAQPGNEQPRLFRLKADEALVNRMGFNNLGSQACAQRIARLHRRGGYIGVNIGKNKITPNEIAIDDYEKALGDVLDAADYVTVNLSSPNTPGLRDLQSARTILALLDRLAPHLERAHKPVFVKLSPDLSDAALMHITEALVESRLAGNLGIIATNTTLSRSGLRSAEKRESGGLSGRPLRTRSTEVIRLVRRVALGRLPIIGCGGIFNGDDAYEKIRAGADLLQIYTAFIYEGPLVVRNIATRLAERLRQDGFSSVAQAVGIDADA</sequence>
<accession>A0ABY6ZE74</accession>
<keyword evidence="11 15" id="KW-0560">Oxidoreductase</keyword>
<comment type="function">
    <text evidence="1 15">Catalyzes the conversion of dihydroorotate to orotate with quinone as electron acceptor.</text>
</comment>
<comment type="subunit">
    <text evidence="15">Monomer.</text>
</comment>
<dbReference type="Proteomes" id="UP001164761">
    <property type="component" value="Chromosome"/>
</dbReference>
<dbReference type="EMBL" id="CP104067">
    <property type="protein sequence ID" value="WAH40848.1"/>
    <property type="molecule type" value="Genomic_DNA"/>
</dbReference>
<dbReference type="InterPro" id="IPR001295">
    <property type="entry name" value="Dihydroorotate_DH_CS"/>
</dbReference>
<comment type="catalytic activity">
    <reaction evidence="14">
        <text>(S)-dihydroorotate + NAD(+) = orotate + NADH + H(+)</text>
        <dbReference type="Rhea" id="RHEA:13513"/>
        <dbReference type="ChEBI" id="CHEBI:15378"/>
        <dbReference type="ChEBI" id="CHEBI:30839"/>
        <dbReference type="ChEBI" id="CHEBI:30864"/>
        <dbReference type="ChEBI" id="CHEBI:57540"/>
        <dbReference type="ChEBI" id="CHEBI:57945"/>
        <dbReference type="EC" id="1.3.1.14"/>
    </reaction>
</comment>
<feature type="binding site" evidence="15">
    <location>
        <position position="86"/>
    </location>
    <ligand>
        <name>FMN</name>
        <dbReference type="ChEBI" id="CHEBI:58210"/>
    </ligand>
</feature>
<name>A0ABY6ZE74_9BACL</name>
<feature type="binding site" evidence="15">
    <location>
        <begin position="315"/>
        <end position="316"/>
    </location>
    <ligand>
        <name>FMN</name>
        <dbReference type="ChEBI" id="CHEBI:58210"/>
    </ligand>
</feature>